<keyword evidence="2" id="KW-0472">Membrane</keyword>
<dbReference type="AlphaFoldDB" id="A0A1M5SFF2"/>
<evidence type="ECO:0000256" key="1">
    <source>
        <dbReference type="ARBA" id="ARBA00022448"/>
    </source>
</evidence>
<evidence type="ECO:0000256" key="4">
    <source>
        <dbReference type="ARBA" id="ARBA00022840"/>
    </source>
</evidence>
<dbReference type="InterPro" id="IPR051120">
    <property type="entry name" value="ABC_AA/LPS_Transport"/>
</dbReference>
<dbReference type="InterPro" id="IPR003593">
    <property type="entry name" value="AAA+_ATPase"/>
</dbReference>
<dbReference type="PANTHER" id="PTHR45772">
    <property type="entry name" value="CONSERVED COMPONENT OF ABC TRANSPORTER FOR NATURAL AMINO ACIDS-RELATED"/>
    <property type="match status" value="1"/>
</dbReference>
<organism evidence="6 7">
    <name type="scientific">Pollutimonas bauzanensis</name>
    <dbReference type="NCBI Taxonomy" id="658167"/>
    <lineage>
        <taxon>Bacteria</taxon>
        <taxon>Pseudomonadati</taxon>
        <taxon>Pseudomonadota</taxon>
        <taxon>Betaproteobacteria</taxon>
        <taxon>Burkholderiales</taxon>
        <taxon>Alcaligenaceae</taxon>
        <taxon>Pollutimonas</taxon>
    </lineage>
</organism>
<dbReference type="InterPro" id="IPR003439">
    <property type="entry name" value="ABC_transporter-like_ATP-bd"/>
</dbReference>
<dbReference type="RefSeq" id="WP_073102265.1">
    <property type="nucleotide sequence ID" value="NZ_FQXE01000003.1"/>
</dbReference>
<keyword evidence="2" id="KW-1003">Cell membrane</keyword>
<evidence type="ECO:0000256" key="2">
    <source>
        <dbReference type="ARBA" id="ARBA00022475"/>
    </source>
</evidence>
<dbReference type="PANTHER" id="PTHR45772:SF3">
    <property type="entry name" value="ABC TRANSPORTER ATP-BINDING PROTEIN"/>
    <property type="match status" value="1"/>
</dbReference>
<evidence type="ECO:0000259" key="5">
    <source>
        <dbReference type="PROSITE" id="PS50893"/>
    </source>
</evidence>
<keyword evidence="3" id="KW-0547">Nucleotide-binding</keyword>
<feature type="domain" description="ABC transporter" evidence="5">
    <location>
        <begin position="6"/>
        <end position="247"/>
    </location>
</feature>
<dbReference type="InterPro" id="IPR032823">
    <property type="entry name" value="BCA_ABC_TP_C"/>
</dbReference>
<keyword evidence="1" id="KW-0813">Transport</keyword>
<sequence length="251" mass="27563">MTHPVLTLRDLRKSFGATEIIRGVSLSVLSDERHAIIGPNGAGKSTLFHLISGNLSANSGEISLDGQPITGKSPQSINRLGLARSFQITNIFPRLTVYENIRMAVMRAHGLQYCFWRFVNANKKVRQQSEQLLELVRLCPRASTIAGEMSYSEQRSLEIAMTLASDPKVILLDEPMAGMSKEETGYTSALIKEVTAGRALLIVEHDMEVVFSLGDRISVLVYGEVIATGTPDEIRLNADVKEAYLGEEVSV</sequence>
<dbReference type="Pfam" id="PF00005">
    <property type="entry name" value="ABC_tran"/>
    <property type="match status" value="1"/>
</dbReference>
<dbReference type="Pfam" id="PF12399">
    <property type="entry name" value="BCA_ABC_TP_C"/>
    <property type="match status" value="1"/>
</dbReference>
<dbReference type="EMBL" id="FQXE01000003">
    <property type="protein sequence ID" value="SHH37185.1"/>
    <property type="molecule type" value="Genomic_DNA"/>
</dbReference>
<name>A0A1M5SFF2_9BURK</name>
<accession>A0A1M5SFF2</accession>
<dbReference type="GO" id="GO:0016887">
    <property type="term" value="F:ATP hydrolysis activity"/>
    <property type="evidence" value="ECO:0007669"/>
    <property type="project" value="InterPro"/>
</dbReference>
<proteinExistence type="predicted"/>
<evidence type="ECO:0000256" key="3">
    <source>
        <dbReference type="ARBA" id="ARBA00022741"/>
    </source>
</evidence>
<dbReference type="GO" id="GO:0005886">
    <property type="term" value="C:plasma membrane"/>
    <property type="evidence" value="ECO:0007669"/>
    <property type="project" value="TreeGrafter"/>
</dbReference>
<dbReference type="SUPFAM" id="SSF52540">
    <property type="entry name" value="P-loop containing nucleoside triphosphate hydrolases"/>
    <property type="match status" value="1"/>
</dbReference>
<keyword evidence="4 6" id="KW-0067">ATP-binding</keyword>
<dbReference type="CDD" id="cd03219">
    <property type="entry name" value="ABC_Mj1267_LivG_branched"/>
    <property type="match status" value="1"/>
</dbReference>
<dbReference type="Proteomes" id="UP000184226">
    <property type="component" value="Unassembled WGS sequence"/>
</dbReference>
<evidence type="ECO:0000313" key="6">
    <source>
        <dbReference type="EMBL" id="SHH37185.1"/>
    </source>
</evidence>
<dbReference type="SMART" id="SM00382">
    <property type="entry name" value="AAA"/>
    <property type="match status" value="1"/>
</dbReference>
<dbReference type="GO" id="GO:0005524">
    <property type="term" value="F:ATP binding"/>
    <property type="evidence" value="ECO:0007669"/>
    <property type="project" value="UniProtKB-KW"/>
</dbReference>
<dbReference type="Gene3D" id="3.40.50.300">
    <property type="entry name" value="P-loop containing nucleotide triphosphate hydrolases"/>
    <property type="match status" value="1"/>
</dbReference>
<keyword evidence="7" id="KW-1185">Reference proteome</keyword>
<gene>
    <name evidence="6" type="ORF">SAMN04488135_10363</name>
</gene>
<dbReference type="PROSITE" id="PS50893">
    <property type="entry name" value="ABC_TRANSPORTER_2"/>
    <property type="match status" value="1"/>
</dbReference>
<dbReference type="OrthoDB" id="9781337at2"/>
<dbReference type="InterPro" id="IPR027417">
    <property type="entry name" value="P-loop_NTPase"/>
</dbReference>
<evidence type="ECO:0000313" key="7">
    <source>
        <dbReference type="Proteomes" id="UP000184226"/>
    </source>
</evidence>
<reference evidence="6 7" key="1">
    <citation type="submission" date="2016-11" db="EMBL/GenBank/DDBJ databases">
        <authorList>
            <person name="Jaros S."/>
            <person name="Januszkiewicz K."/>
            <person name="Wedrychowicz H."/>
        </authorList>
    </citation>
    <scope>NUCLEOTIDE SEQUENCE [LARGE SCALE GENOMIC DNA]</scope>
    <source>
        <strain evidence="6 7">CGMCC 1.10190</strain>
    </source>
</reference>
<protein>
    <submittedName>
        <fullName evidence="6">Amino acid/amide ABC transporter ATP-binding protein 1, HAAT family (TC 3.A.1.4.-)</fullName>
    </submittedName>
</protein>
<dbReference type="STRING" id="658167.SAMN04488135_10363"/>